<evidence type="ECO:0000313" key="2">
    <source>
        <dbReference type="Proteomes" id="UP000824533"/>
    </source>
</evidence>
<organism evidence="1 2">
    <name type="scientific">Dendrolimus kikuchii</name>
    <dbReference type="NCBI Taxonomy" id="765133"/>
    <lineage>
        <taxon>Eukaryota</taxon>
        <taxon>Metazoa</taxon>
        <taxon>Ecdysozoa</taxon>
        <taxon>Arthropoda</taxon>
        <taxon>Hexapoda</taxon>
        <taxon>Insecta</taxon>
        <taxon>Pterygota</taxon>
        <taxon>Neoptera</taxon>
        <taxon>Endopterygota</taxon>
        <taxon>Lepidoptera</taxon>
        <taxon>Glossata</taxon>
        <taxon>Ditrysia</taxon>
        <taxon>Bombycoidea</taxon>
        <taxon>Lasiocampidae</taxon>
        <taxon>Dendrolimus</taxon>
    </lineage>
</organism>
<sequence>MADVGFPGQHTTTTTVTSSTTVQTNIRFDKSYLLTLPGILKCAQVFFSLVGFISVQVSHMNNAPKGSFYGWISMIAFWFTGILLGFYLFHLVEKFYKIPWLKMEFGFCALWTLMYLIVSILATTVHDNPHAAAAVFGFVAMVAYAIDAYVKYVAVRSGGLAQGSRVVSKQTTSTVESPPPREGY</sequence>
<comment type="caution">
    <text evidence="1">The sequence shown here is derived from an EMBL/GenBank/DDBJ whole genome shotgun (WGS) entry which is preliminary data.</text>
</comment>
<evidence type="ECO:0000313" key="1">
    <source>
        <dbReference type="EMBL" id="KAJ0181534.1"/>
    </source>
</evidence>
<accession>A0ACC1DC52</accession>
<name>A0ACC1DC52_9NEOP</name>
<protein>
    <submittedName>
        <fullName evidence="1">Uncharacterized protein</fullName>
    </submittedName>
</protein>
<keyword evidence="2" id="KW-1185">Reference proteome</keyword>
<dbReference type="Proteomes" id="UP000824533">
    <property type="component" value="Linkage Group LG04"/>
</dbReference>
<gene>
    <name evidence="1" type="ORF">K1T71_002256</name>
</gene>
<dbReference type="EMBL" id="CM034390">
    <property type="protein sequence ID" value="KAJ0181534.1"/>
    <property type="molecule type" value="Genomic_DNA"/>
</dbReference>
<proteinExistence type="predicted"/>
<reference evidence="1 2" key="1">
    <citation type="journal article" date="2021" name="Front. Genet.">
        <title>Chromosome-Level Genome Assembly Reveals Significant Gene Expansion in the Toll and IMD Signaling Pathways of Dendrolimus kikuchii.</title>
        <authorList>
            <person name="Zhou J."/>
            <person name="Wu P."/>
            <person name="Xiong Z."/>
            <person name="Liu N."/>
            <person name="Zhao N."/>
            <person name="Ji M."/>
            <person name="Qiu Y."/>
            <person name="Yang B."/>
        </authorList>
    </citation>
    <scope>NUCLEOTIDE SEQUENCE [LARGE SCALE GENOMIC DNA]</scope>
    <source>
        <strain evidence="1">Ann1</strain>
    </source>
</reference>